<protein>
    <submittedName>
        <fullName evidence="5">Isocitrate/isopropylmalate family dehydrogenase</fullName>
    </submittedName>
</protein>
<evidence type="ECO:0000313" key="6">
    <source>
        <dbReference type="Proteomes" id="UP001596036"/>
    </source>
</evidence>
<dbReference type="SUPFAM" id="SSF53218">
    <property type="entry name" value="Molybdenum cofactor biosynthesis proteins"/>
    <property type="match status" value="1"/>
</dbReference>
<accession>A0ABW0SRH4</accession>
<keyword evidence="2" id="KW-0560">Oxidoreductase</keyword>
<evidence type="ECO:0000259" key="3">
    <source>
        <dbReference type="SMART" id="SM00852"/>
    </source>
</evidence>
<dbReference type="Pfam" id="PF00994">
    <property type="entry name" value="MoCF_biosynth"/>
    <property type="match status" value="1"/>
</dbReference>
<dbReference type="InterPro" id="IPR001453">
    <property type="entry name" value="MoaB/Mog_dom"/>
</dbReference>
<dbReference type="Proteomes" id="UP001596036">
    <property type="component" value="Unassembled WGS sequence"/>
</dbReference>
<dbReference type="Pfam" id="PF00180">
    <property type="entry name" value="Iso_dh"/>
    <property type="match status" value="1"/>
</dbReference>
<dbReference type="CDD" id="cd00885">
    <property type="entry name" value="cinA"/>
    <property type="match status" value="1"/>
</dbReference>
<dbReference type="PANTHER" id="PTHR11835">
    <property type="entry name" value="DECARBOXYLATING DEHYDROGENASES-ISOCITRATE, ISOPROPYLMALATE, TARTRATE"/>
    <property type="match status" value="1"/>
</dbReference>
<evidence type="ECO:0000256" key="1">
    <source>
        <dbReference type="ARBA" id="ARBA00007769"/>
    </source>
</evidence>
<dbReference type="SMART" id="SM01329">
    <property type="entry name" value="Iso_dh"/>
    <property type="match status" value="1"/>
</dbReference>
<reference evidence="6" key="1">
    <citation type="journal article" date="2019" name="Int. J. Syst. Evol. Microbiol.">
        <title>The Global Catalogue of Microorganisms (GCM) 10K type strain sequencing project: providing services to taxonomists for standard genome sequencing and annotation.</title>
        <authorList>
            <consortium name="The Broad Institute Genomics Platform"/>
            <consortium name="The Broad Institute Genome Sequencing Center for Infectious Disease"/>
            <person name="Wu L."/>
            <person name="Ma J."/>
        </authorList>
    </citation>
    <scope>NUCLEOTIDE SEQUENCE [LARGE SCALE GENOMIC DNA]</scope>
    <source>
        <strain evidence="6">KACC 11407</strain>
    </source>
</reference>
<dbReference type="SUPFAM" id="SSF53659">
    <property type="entry name" value="Isocitrate/Isopropylmalate dehydrogenase-like"/>
    <property type="match status" value="1"/>
</dbReference>
<dbReference type="PROSITE" id="PS00470">
    <property type="entry name" value="IDH_IMDH"/>
    <property type="match status" value="1"/>
</dbReference>
<proteinExistence type="inferred from homology"/>
<dbReference type="PANTHER" id="PTHR11835:SF34">
    <property type="entry name" value="ISOCITRATE DEHYDROGENASE [NAD] SUBUNIT ALPHA, MITOCHONDRIAL"/>
    <property type="match status" value="1"/>
</dbReference>
<feature type="domain" description="Isopropylmalate dehydrogenase-like" evidence="4">
    <location>
        <begin position="4"/>
        <end position="358"/>
    </location>
</feature>
<evidence type="ECO:0000313" key="5">
    <source>
        <dbReference type="EMBL" id="MFC5571152.1"/>
    </source>
</evidence>
<dbReference type="InterPro" id="IPR024084">
    <property type="entry name" value="IsoPropMal-DH-like_dom"/>
</dbReference>
<keyword evidence="6" id="KW-1185">Reference proteome</keyword>
<feature type="domain" description="MoaB/Mog" evidence="3">
    <location>
        <begin position="372"/>
        <end position="539"/>
    </location>
</feature>
<name>A0ABW0SRH4_9GAMM</name>
<sequence>MNKKVLVLPGDGIGKEVCDAALPALEALDLPIELIYGEIGWECWMRDGDPVPAATWQRIEQVDAILLGAITSKPKKQAEAELPPALQGQNHRYVSPVIQLRQRLGLFANVRPSFYLTGNGKPYRMSVIRENTEGLYAGYDYRGIPEAIRPLVKHPNLERYGADEASCTLRLQTRFGLERLFGFAFEHAVQHGFDRVTFADKPNVMRESGDFAQEIFEAVAARYPGIRADIQNVDAVALWLVTRPEQFGVIVAENMFGDILSDLAGGVMGGLGLAPSANYGEGVAYFEPVHGSAPGMVGKDKANPAAMFLSIAMLLEHLGFAREAARLQDAVRNAIRSGAHLTYDLGGSAGTRRFADEVLALLHGQHRPRTAAVLAVGDELVGGEYQNTNSTEIGRHLATLGYEVKEHAVCGDQRHLIARALTRFLGEYDLVLVCGGLGPTSDDLTRFAVADALQAPLEFRDDCWQHITRRMQSFNLPVREQDKVQAYLPAGARALANSCGLASGFLLEKHGTTIAVLPGPPAEMRAMLHATFAPDATATRTDTRSFEWKLLGLIESDAQAFVATLASAFAARMKYLWRYPYLNLRVDVAASDAEGLRCAHELDAYLRAHTVSTDGRSALEQIAGAGDVHWTSQGDAALAELLRELPGSAAGEAFVVTTEPRLDSLGDPRDYAGSLRIACATPSGRTYRIATPLRGVEVRDYVREFAAWCYLRDQARIDQPALEETTA</sequence>
<dbReference type="SMART" id="SM00852">
    <property type="entry name" value="MoCF_biosynth"/>
    <property type="match status" value="1"/>
</dbReference>
<dbReference type="InterPro" id="IPR036425">
    <property type="entry name" value="MoaB/Mog-like_dom_sf"/>
</dbReference>
<comment type="caution">
    <text evidence="5">The sequence shown here is derived from an EMBL/GenBank/DDBJ whole genome shotgun (WGS) entry which is preliminary data.</text>
</comment>
<dbReference type="Gene3D" id="3.40.980.10">
    <property type="entry name" value="MoaB/Mog-like domain"/>
    <property type="match status" value="1"/>
</dbReference>
<dbReference type="Gene3D" id="3.40.718.10">
    <property type="entry name" value="Isopropylmalate Dehydrogenase"/>
    <property type="match status" value="1"/>
</dbReference>
<dbReference type="EMBL" id="JBHSNM010000006">
    <property type="protein sequence ID" value="MFC5571152.1"/>
    <property type="molecule type" value="Genomic_DNA"/>
</dbReference>
<gene>
    <name evidence="5" type="ORF">ACFPN1_13890</name>
</gene>
<evidence type="ECO:0000259" key="4">
    <source>
        <dbReference type="SMART" id="SM01329"/>
    </source>
</evidence>
<dbReference type="RefSeq" id="WP_386755735.1">
    <property type="nucleotide sequence ID" value="NZ_JBHSNM010000006.1"/>
</dbReference>
<organism evidence="5 6">
    <name type="scientific">Lysobacter yangpyeongensis</name>
    <dbReference type="NCBI Taxonomy" id="346182"/>
    <lineage>
        <taxon>Bacteria</taxon>
        <taxon>Pseudomonadati</taxon>
        <taxon>Pseudomonadota</taxon>
        <taxon>Gammaproteobacteria</taxon>
        <taxon>Lysobacterales</taxon>
        <taxon>Lysobacteraceae</taxon>
        <taxon>Lysobacter</taxon>
    </lineage>
</organism>
<dbReference type="InterPro" id="IPR019818">
    <property type="entry name" value="IsoCit/isopropylmalate_DH_CS"/>
</dbReference>
<evidence type="ECO:0000256" key="2">
    <source>
        <dbReference type="ARBA" id="ARBA00023002"/>
    </source>
</evidence>
<comment type="similarity">
    <text evidence="1">Belongs to the isocitrate and isopropylmalate dehydrogenases family.</text>
</comment>